<dbReference type="PANTHER" id="PTHR43031">
    <property type="entry name" value="FAD-DEPENDENT OXIDOREDUCTASE"/>
    <property type="match status" value="1"/>
</dbReference>
<evidence type="ECO:0000313" key="2">
    <source>
        <dbReference type="EMBL" id="OIK23154.1"/>
    </source>
</evidence>
<evidence type="ECO:0000259" key="1">
    <source>
        <dbReference type="PROSITE" id="PS50206"/>
    </source>
</evidence>
<dbReference type="AlphaFoldDB" id="A0A1J4PQZ4"/>
<dbReference type="PROSITE" id="PS50206">
    <property type="entry name" value="RHODANESE_3"/>
    <property type="match status" value="1"/>
</dbReference>
<dbReference type="InterPro" id="IPR001763">
    <property type="entry name" value="Rhodanese-like_dom"/>
</dbReference>
<keyword evidence="3" id="KW-1185">Reference proteome</keyword>
<name>A0A1J4PQZ4_9ACTN</name>
<comment type="caution">
    <text evidence="2">The sequence shown here is derived from an EMBL/GenBank/DDBJ whole genome shotgun (WGS) entry which is preliminary data.</text>
</comment>
<dbReference type="InterPro" id="IPR036873">
    <property type="entry name" value="Rhodanese-like_dom_sf"/>
</dbReference>
<dbReference type="InterPro" id="IPR050229">
    <property type="entry name" value="GlpE_sulfurtransferase"/>
</dbReference>
<sequence length="122" mass="12571">MMSLFPTGEDRVTVAEAFRHTRDSDAPAVLLDVRERNEWEAGHAPGAVHAPLSGLVTGAALPSAAQARPLVVICRSGQRSRRAAALLAGRGAVVADVEGGMRAWAAAGHPVVDVRGNSGSIA</sequence>
<evidence type="ECO:0000313" key="3">
    <source>
        <dbReference type="Proteomes" id="UP000034838"/>
    </source>
</evidence>
<dbReference type="CDD" id="cd00158">
    <property type="entry name" value="RHOD"/>
    <property type="match status" value="1"/>
</dbReference>
<dbReference type="GO" id="GO:0016740">
    <property type="term" value="F:transferase activity"/>
    <property type="evidence" value="ECO:0007669"/>
    <property type="project" value="UniProtKB-KW"/>
</dbReference>
<dbReference type="Pfam" id="PF00581">
    <property type="entry name" value="Rhodanese"/>
    <property type="match status" value="1"/>
</dbReference>
<gene>
    <name evidence="2" type="ORF">VT52_034125</name>
</gene>
<dbReference type="Gene3D" id="3.40.250.10">
    <property type="entry name" value="Rhodanese-like domain"/>
    <property type="match status" value="1"/>
</dbReference>
<dbReference type="SMART" id="SM00450">
    <property type="entry name" value="RHOD"/>
    <property type="match status" value="1"/>
</dbReference>
<dbReference type="EMBL" id="LBDA02000129">
    <property type="protein sequence ID" value="OIK23154.1"/>
    <property type="molecule type" value="Genomic_DNA"/>
</dbReference>
<protein>
    <submittedName>
        <fullName evidence="2">Sulfurtransferase</fullName>
    </submittedName>
</protein>
<reference evidence="2" key="1">
    <citation type="submission" date="2016-10" db="EMBL/GenBank/DDBJ databases">
        <title>Genome sequence of Streptomyces malaysiense MUSC 136.</title>
        <authorList>
            <person name="Lee L.-H."/>
            <person name="Ser H.-L."/>
        </authorList>
    </citation>
    <scope>NUCLEOTIDE SEQUENCE [LARGE SCALE GENOMIC DNA]</scope>
    <source>
        <strain evidence="2">MUSC 136</strain>
    </source>
</reference>
<dbReference type="Proteomes" id="UP000034838">
    <property type="component" value="Unassembled WGS sequence"/>
</dbReference>
<proteinExistence type="predicted"/>
<dbReference type="PANTHER" id="PTHR43031:SF1">
    <property type="entry name" value="PYRIDINE NUCLEOTIDE-DISULPHIDE OXIDOREDUCTASE"/>
    <property type="match status" value="1"/>
</dbReference>
<dbReference type="SUPFAM" id="SSF52821">
    <property type="entry name" value="Rhodanese/Cell cycle control phosphatase"/>
    <property type="match status" value="1"/>
</dbReference>
<accession>A0A1J4PQZ4</accession>
<organism evidence="2 3">
    <name type="scientific">Streptomyces malaysiense</name>
    <dbReference type="NCBI Taxonomy" id="1428626"/>
    <lineage>
        <taxon>Bacteria</taxon>
        <taxon>Bacillati</taxon>
        <taxon>Actinomycetota</taxon>
        <taxon>Actinomycetes</taxon>
        <taxon>Kitasatosporales</taxon>
        <taxon>Streptomycetaceae</taxon>
        <taxon>Streptomyces</taxon>
    </lineage>
</organism>
<feature type="domain" description="Rhodanese" evidence="1">
    <location>
        <begin position="24"/>
        <end position="113"/>
    </location>
</feature>